<dbReference type="Proteomes" id="UP000516046">
    <property type="component" value="Chromosome"/>
</dbReference>
<protein>
    <submittedName>
        <fullName evidence="1">Uncharacterized protein</fullName>
    </submittedName>
</protein>
<evidence type="ECO:0000313" key="1">
    <source>
        <dbReference type="EMBL" id="QNO17801.1"/>
    </source>
</evidence>
<reference evidence="1 2" key="1">
    <citation type="submission" date="2020-08" db="EMBL/GenBank/DDBJ databases">
        <authorList>
            <person name="Ren C."/>
            <person name="Gu Y."/>
            <person name="Xu Y."/>
        </authorList>
    </citation>
    <scope>NUCLEOTIDE SEQUENCE [LARGE SCALE GENOMIC DNA]</scope>
    <source>
        <strain evidence="1 2">LBM18003</strain>
    </source>
</reference>
<evidence type="ECO:0000313" key="2">
    <source>
        <dbReference type="Proteomes" id="UP000516046"/>
    </source>
</evidence>
<dbReference type="RefSeq" id="WP_212506864.1">
    <property type="nucleotide sequence ID" value="NZ_CP060696.1"/>
</dbReference>
<gene>
    <name evidence="1" type="ORF">H6X83_12890</name>
</gene>
<sequence>MQHCESIKCTGKEKSKDIQSLFQLQRLCFFKINANLFLAFCQCLSATFLKFPAKNNPSGAGKENYTQLDEIANSAGNLVRTVCKFRKSTDTLWVKNEFEH</sequence>
<dbReference type="EMBL" id="CP060696">
    <property type="protein sequence ID" value="QNO17801.1"/>
    <property type="molecule type" value="Genomic_DNA"/>
</dbReference>
<keyword evidence="2" id="KW-1185">Reference proteome</keyword>
<organism evidence="1 2">
    <name type="scientific">Caproicibacterium amylolyticum</name>
    <dbReference type="NCBI Taxonomy" id="2766537"/>
    <lineage>
        <taxon>Bacteria</taxon>
        <taxon>Bacillati</taxon>
        <taxon>Bacillota</taxon>
        <taxon>Clostridia</taxon>
        <taxon>Eubacteriales</taxon>
        <taxon>Oscillospiraceae</taxon>
        <taxon>Caproicibacterium</taxon>
    </lineage>
</organism>
<dbReference type="AlphaFoldDB" id="A0A7G9WGI9"/>
<name>A0A7G9WGI9_9FIRM</name>
<dbReference type="KEGG" id="caml:H6X83_12890"/>
<accession>A0A7G9WGI9</accession>
<proteinExistence type="predicted"/>